<reference evidence="9" key="1">
    <citation type="submission" date="2017-08" db="EMBL/GenBank/DDBJ databases">
        <title>A dynamic microbial community with high functional redundancy inhabits the cold, oxic subseafloor aquifer.</title>
        <authorList>
            <person name="Tully B.J."/>
            <person name="Wheat C.G."/>
            <person name="Glazer B.T."/>
            <person name="Huber J.A."/>
        </authorList>
    </citation>
    <scope>NUCLEOTIDE SEQUENCE [LARGE SCALE GENOMIC DNA]</scope>
</reference>
<proteinExistence type="predicted"/>
<dbReference type="GO" id="GO:0005886">
    <property type="term" value="C:plasma membrane"/>
    <property type="evidence" value="ECO:0007669"/>
    <property type="project" value="UniProtKB-SubCell"/>
</dbReference>
<name>A0A2A4YGQ3_UNCAE</name>
<dbReference type="EMBL" id="NVUU01000047">
    <property type="protein sequence ID" value="PCI94028.1"/>
    <property type="molecule type" value="Genomic_DNA"/>
</dbReference>
<evidence type="ECO:0000313" key="8">
    <source>
        <dbReference type="EMBL" id="PCI94028.1"/>
    </source>
</evidence>
<dbReference type="Gene3D" id="1.10.3860.10">
    <property type="entry name" value="Sodium:dicarboxylate symporter"/>
    <property type="match status" value="1"/>
</dbReference>
<feature type="transmembrane region" description="Helical" evidence="7">
    <location>
        <begin position="7"/>
        <end position="28"/>
    </location>
</feature>
<dbReference type="Pfam" id="PF00375">
    <property type="entry name" value="SDF"/>
    <property type="match status" value="1"/>
</dbReference>
<dbReference type="PRINTS" id="PR00173">
    <property type="entry name" value="EDTRNSPORT"/>
</dbReference>
<evidence type="ECO:0000256" key="7">
    <source>
        <dbReference type="SAM" id="Phobius"/>
    </source>
</evidence>
<comment type="subcellular location">
    <subcellularLocation>
        <location evidence="1">Cell membrane</location>
        <topology evidence="1">Multi-pass membrane protein</topology>
    </subcellularLocation>
</comment>
<dbReference type="GO" id="GO:0015293">
    <property type="term" value="F:symporter activity"/>
    <property type="evidence" value="ECO:0007669"/>
    <property type="project" value="UniProtKB-KW"/>
</dbReference>
<dbReference type="GO" id="GO:0006835">
    <property type="term" value="P:dicarboxylic acid transport"/>
    <property type="evidence" value="ECO:0007669"/>
    <property type="project" value="TreeGrafter"/>
</dbReference>
<evidence type="ECO:0000256" key="3">
    <source>
        <dbReference type="ARBA" id="ARBA00022475"/>
    </source>
</evidence>
<evidence type="ECO:0000256" key="6">
    <source>
        <dbReference type="ARBA" id="ARBA00023136"/>
    </source>
</evidence>
<keyword evidence="2" id="KW-0813">Transport</keyword>
<evidence type="ECO:0000256" key="4">
    <source>
        <dbReference type="ARBA" id="ARBA00022692"/>
    </source>
</evidence>
<dbReference type="PANTHER" id="PTHR42865">
    <property type="entry name" value="PROTON/GLUTAMATE-ASPARTATE SYMPORTER"/>
    <property type="match status" value="1"/>
</dbReference>
<feature type="transmembrane region" description="Helical" evidence="7">
    <location>
        <begin position="202"/>
        <end position="220"/>
    </location>
</feature>
<dbReference type="AlphaFoldDB" id="A0A2A4YGQ3"/>
<evidence type="ECO:0000256" key="5">
    <source>
        <dbReference type="ARBA" id="ARBA00022989"/>
    </source>
</evidence>
<dbReference type="InterPro" id="IPR036458">
    <property type="entry name" value="Na:dicarbo_symporter_sf"/>
</dbReference>
<feature type="transmembrane region" description="Helical" evidence="7">
    <location>
        <begin position="226"/>
        <end position="247"/>
    </location>
</feature>
<gene>
    <name evidence="8" type="ORF">COB11_04475</name>
</gene>
<sequence>MKPWVKIIIGLVAGVAVGLFLSNIEVFAPLFGSKSHFLQIKGECNYYLGLLGKAFIDLLKMLVGIIIFSSMVAGVCHIHDPKKLSRIGFKTIGYYVVTTLIAIAFGIMLAYLFKPGAGLDLTCSQTSLAKSKDLSVVEFLFSIVPSNPIAAFAEGNVLQIILFGMLFAVAIILTGEKAKPVLQVIESISEVMFSLTHVIMKLAPYGVFALMAAAVSSIGLKVIMPLVWILLCNYLACLLQIFIVFGLSLKYLAKLEVVPFFKGMKDAIIVAFTTSSSRRSLTKL</sequence>
<feature type="transmembrane region" description="Helical" evidence="7">
    <location>
        <begin position="92"/>
        <end position="113"/>
    </location>
</feature>
<dbReference type="SUPFAM" id="SSF118215">
    <property type="entry name" value="Proton glutamate symport protein"/>
    <property type="match status" value="1"/>
</dbReference>
<keyword evidence="6 7" id="KW-0472">Membrane</keyword>
<evidence type="ECO:0008006" key="10">
    <source>
        <dbReference type="Google" id="ProtNLM"/>
    </source>
</evidence>
<accession>A0A2A4YGQ3</accession>
<keyword evidence="4 7" id="KW-0812">Transmembrane</keyword>
<evidence type="ECO:0000313" key="9">
    <source>
        <dbReference type="Proteomes" id="UP000217838"/>
    </source>
</evidence>
<keyword evidence="3" id="KW-1003">Cell membrane</keyword>
<evidence type="ECO:0000256" key="1">
    <source>
        <dbReference type="ARBA" id="ARBA00004651"/>
    </source>
</evidence>
<dbReference type="PANTHER" id="PTHR42865:SF7">
    <property type="entry name" value="PROTON_GLUTAMATE-ASPARTATE SYMPORTER"/>
    <property type="match status" value="1"/>
</dbReference>
<protein>
    <recommendedName>
        <fullName evidence="10">Dicarboxylate/amino acid:cation symporter</fullName>
    </recommendedName>
</protein>
<dbReference type="Proteomes" id="UP000217838">
    <property type="component" value="Unassembled WGS sequence"/>
</dbReference>
<keyword evidence="5 7" id="KW-1133">Transmembrane helix</keyword>
<dbReference type="InterPro" id="IPR001991">
    <property type="entry name" value="Na-dicarboxylate_symporter"/>
</dbReference>
<feature type="transmembrane region" description="Helical" evidence="7">
    <location>
        <begin position="149"/>
        <end position="173"/>
    </location>
</feature>
<organism evidence="8 9">
    <name type="scientific">Aerophobetes bacterium</name>
    <dbReference type="NCBI Taxonomy" id="2030807"/>
    <lineage>
        <taxon>Bacteria</taxon>
        <taxon>Candidatus Aerophobota</taxon>
    </lineage>
</organism>
<feature type="transmembrane region" description="Helical" evidence="7">
    <location>
        <begin position="58"/>
        <end position="80"/>
    </location>
</feature>
<comment type="caution">
    <text evidence="8">The sequence shown here is derived from an EMBL/GenBank/DDBJ whole genome shotgun (WGS) entry which is preliminary data.</text>
</comment>
<evidence type="ECO:0000256" key="2">
    <source>
        <dbReference type="ARBA" id="ARBA00022448"/>
    </source>
</evidence>